<dbReference type="Gene3D" id="3.40.630.10">
    <property type="entry name" value="Zn peptidases"/>
    <property type="match status" value="1"/>
</dbReference>
<organism evidence="4 5">
    <name type="scientific">Streptomyces similanensis</name>
    <dbReference type="NCBI Taxonomy" id="1274988"/>
    <lineage>
        <taxon>Bacteria</taxon>
        <taxon>Bacillati</taxon>
        <taxon>Actinomycetota</taxon>
        <taxon>Actinomycetes</taxon>
        <taxon>Kitasatosporales</taxon>
        <taxon>Streptomycetaceae</taxon>
        <taxon>Streptomyces</taxon>
    </lineage>
</organism>
<evidence type="ECO:0000256" key="1">
    <source>
        <dbReference type="ARBA" id="ARBA00022723"/>
    </source>
</evidence>
<comment type="caution">
    <text evidence="4">The sequence shown here is derived from an EMBL/GenBank/DDBJ whole genome shotgun (WGS) entry which is preliminary data.</text>
</comment>
<keyword evidence="5" id="KW-1185">Reference proteome</keyword>
<dbReference type="InterPro" id="IPR036264">
    <property type="entry name" value="Bact_exopeptidase_dim_dom"/>
</dbReference>
<dbReference type="EMBL" id="BAABKC010000141">
    <property type="protein sequence ID" value="GAA5080934.1"/>
    <property type="molecule type" value="Genomic_DNA"/>
</dbReference>
<dbReference type="SUPFAM" id="SSF53187">
    <property type="entry name" value="Zn-dependent exopeptidases"/>
    <property type="match status" value="1"/>
</dbReference>
<evidence type="ECO:0000313" key="4">
    <source>
        <dbReference type="EMBL" id="GAA5080934.1"/>
    </source>
</evidence>
<evidence type="ECO:0000259" key="3">
    <source>
        <dbReference type="Pfam" id="PF07687"/>
    </source>
</evidence>
<keyword evidence="2" id="KW-0378">Hydrolase</keyword>
<protein>
    <submittedName>
        <fullName evidence="4">M20 family metallopeptidase</fullName>
    </submittedName>
</protein>
<dbReference type="InterPro" id="IPR011650">
    <property type="entry name" value="Peptidase_M20_dimer"/>
</dbReference>
<gene>
    <name evidence="4" type="ORF">GCM10023336_74460</name>
</gene>
<proteinExistence type="predicted"/>
<dbReference type="Gene3D" id="3.30.70.360">
    <property type="match status" value="1"/>
</dbReference>
<evidence type="ECO:0000256" key="2">
    <source>
        <dbReference type="ARBA" id="ARBA00022801"/>
    </source>
</evidence>
<name>A0ABP9LPD5_9ACTN</name>
<feature type="domain" description="Peptidase M20 dimerisation" evidence="3">
    <location>
        <begin position="172"/>
        <end position="278"/>
    </location>
</feature>
<keyword evidence="1" id="KW-0479">Metal-binding</keyword>
<dbReference type="Pfam" id="PF01546">
    <property type="entry name" value="Peptidase_M20"/>
    <property type="match status" value="1"/>
</dbReference>
<accession>A0ABP9LPD5</accession>
<dbReference type="SUPFAM" id="SSF55031">
    <property type="entry name" value="Bacterial exopeptidase dimerisation domain"/>
    <property type="match status" value="1"/>
</dbReference>
<sequence length="374" mass="38598">MVADVVALGRAFIEADSQNPPGTERAVLETVLAAVRPLDPTSVTVLEPSPDRVSAVLVLPGPEAGPLLAVNAHLDTAATADHQWPAGRADCRVEGDWLIGRGASDMKGGLASVVAALHTVYAEGGPACRIALHLVADEERGSVWGAAQLADAGLLAADACLIPEPTGLAVSVAERGVLWARLRVQGEQTGGGRPFSPSSAVLAASRIATELHGASVTTGSPRLDAEPCSVGVVRAGDRPNAAPTEAEVQIDVRLTTADDPSAVLERVHALARRAAPENDCRLEVLKLVPATGGGADHAWGQEVARCLPDGEARLVGSPGPSDARYYRALGIPTVLCGPGDPAVAHRPGERVAVTALHSAARAYAHLFRTYGSRR</sequence>
<dbReference type="PANTHER" id="PTHR43808:SF32">
    <property type="entry name" value="ARGE_DAPE-RELATED DEACYLASE"/>
    <property type="match status" value="1"/>
</dbReference>
<dbReference type="InterPro" id="IPR002933">
    <property type="entry name" value="Peptidase_M20"/>
</dbReference>
<reference evidence="5" key="1">
    <citation type="journal article" date="2019" name="Int. J. Syst. Evol. Microbiol.">
        <title>The Global Catalogue of Microorganisms (GCM) 10K type strain sequencing project: providing services to taxonomists for standard genome sequencing and annotation.</title>
        <authorList>
            <consortium name="The Broad Institute Genomics Platform"/>
            <consortium name="The Broad Institute Genome Sequencing Center for Infectious Disease"/>
            <person name="Wu L."/>
            <person name="Ma J."/>
        </authorList>
    </citation>
    <scope>NUCLEOTIDE SEQUENCE [LARGE SCALE GENOMIC DNA]</scope>
    <source>
        <strain evidence="5">JCM 18410</strain>
    </source>
</reference>
<evidence type="ECO:0000313" key="5">
    <source>
        <dbReference type="Proteomes" id="UP001500124"/>
    </source>
</evidence>
<dbReference type="Pfam" id="PF07687">
    <property type="entry name" value="M20_dimer"/>
    <property type="match status" value="1"/>
</dbReference>
<dbReference type="PANTHER" id="PTHR43808">
    <property type="entry name" value="ACETYLORNITHINE DEACETYLASE"/>
    <property type="match status" value="1"/>
</dbReference>
<dbReference type="RefSeq" id="WP_345672529.1">
    <property type="nucleotide sequence ID" value="NZ_BAABKC010000141.1"/>
</dbReference>
<dbReference type="InterPro" id="IPR050072">
    <property type="entry name" value="Peptidase_M20A"/>
</dbReference>
<dbReference type="Proteomes" id="UP001500124">
    <property type="component" value="Unassembled WGS sequence"/>
</dbReference>